<dbReference type="GeneID" id="84895559"/>
<organism evidence="1 2">
    <name type="scientific">Lawsonella clevelandensis</name>
    <dbReference type="NCBI Taxonomy" id="1528099"/>
    <lineage>
        <taxon>Bacteria</taxon>
        <taxon>Bacillati</taxon>
        <taxon>Actinomycetota</taxon>
        <taxon>Actinomycetes</taxon>
        <taxon>Mycobacteriales</taxon>
        <taxon>Lawsonellaceae</taxon>
        <taxon>Lawsonella</taxon>
    </lineage>
</organism>
<dbReference type="AlphaFoldDB" id="A0A5E3ZXD4"/>
<sequence>MTTFTRVLLNERRRGGRHLLLNPEAMHAAISAAFPPDTSKEHGRILWRVDHHKARHEHILYIVGPEKPTVEHIVEQAGWDTRPGQIADYDRFIHAIQNGQQWHFELVANPTKSVPQSRGTRGKVVPLTTVNTQLNWLLENAPRHGFSVSSDDIVTARVIESHLLSFQRNSHQSRNMVRITTARFEGELTVVDAAALRHALMYGIGRARGYGCGLLTLAQRDS</sequence>
<dbReference type="Proteomes" id="UP000324288">
    <property type="component" value="Chromosome"/>
</dbReference>
<evidence type="ECO:0000313" key="2">
    <source>
        <dbReference type="Proteomes" id="UP000324288"/>
    </source>
</evidence>
<accession>A0A5E3ZXD4</accession>
<dbReference type="EMBL" id="LR584267">
    <property type="protein sequence ID" value="VHO00650.1"/>
    <property type="molecule type" value="Genomic_DNA"/>
</dbReference>
<dbReference type="Gene3D" id="3.30.70.1200">
    <property type="entry name" value="Crispr-associated protein, domain 1"/>
    <property type="match status" value="1"/>
</dbReference>
<dbReference type="RefSeq" id="WP_082346563.1">
    <property type="nucleotide sequence ID" value="NZ_CP009312.1"/>
</dbReference>
<dbReference type="Gene3D" id="3.30.70.1210">
    <property type="entry name" value="Crispr-associated protein, domain 2"/>
    <property type="match status" value="1"/>
</dbReference>
<dbReference type="Pfam" id="PF08798">
    <property type="entry name" value="CRISPR_assoc"/>
    <property type="match status" value="1"/>
</dbReference>
<dbReference type="CDD" id="cd09727">
    <property type="entry name" value="Cas6_I-E"/>
    <property type="match status" value="1"/>
</dbReference>
<gene>
    <name evidence="1" type="primary">cse3</name>
    <name evidence="1" type="ORF">LC603019_00920</name>
</gene>
<reference evidence="1 2" key="1">
    <citation type="submission" date="2019-04" db="EMBL/GenBank/DDBJ databases">
        <authorList>
            <person name="Seth-Smith MB H."/>
            <person name="Seth-Smith H."/>
        </authorList>
    </citation>
    <scope>NUCLEOTIDE SEQUENCE [LARGE SCALE GENOMIC DNA]</scope>
    <source>
        <strain evidence="1">USB-603019</strain>
    </source>
</reference>
<dbReference type="SMART" id="SM01101">
    <property type="entry name" value="CRISPR_assoc"/>
    <property type="match status" value="1"/>
</dbReference>
<evidence type="ECO:0000313" key="1">
    <source>
        <dbReference type="EMBL" id="VHO00650.1"/>
    </source>
</evidence>
<dbReference type="InterPro" id="IPR010179">
    <property type="entry name" value="CRISPR-assoc_prot_Cse3"/>
</dbReference>
<protein>
    <submittedName>
        <fullName evidence="1">CRISPR-associated endoribonuclease Cse3</fullName>
    </submittedName>
</protein>
<dbReference type="SUPFAM" id="SSF117987">
    <property type="entry name" value="CRISPR-associated protein"/>
    <property type="match status" value="2"/>
</dbReference>
<dbReference type="NCBIfam" id="TIGR01907">
    <property type="entry name" value="casE_Cse3"/>
    <property type="match status" value="1"/>
</dbReference>
<name>A0A5E3ZXD4_9ACTN</name>
<keyword evidence="2" id="KW-1185">Reference proteome</keyword>
<proteinExistence type="predicted"/>